<name>A0AA40R7A1_9BURK</name>
<comment type="caution">
    <text evidence="1">The sequence shown here is derived from an EMBL/GenBank/DDBJ whole genome shotgun (WGS) entry which is preliminary data.</text>
</comment>
<evidence type="ECO:0000313" key="1">
    <source>
        <dbReference type="EMBL" id="KWZ57695.1"/>
    </source>
</evidence>
<evidence type="ECO:0000313" key="2">
    <source>
        <dbReference type="Proteomes" id="UP000070119"/>
    </source>
</evidence>
<dbReference type="AlphaFoldDB" id="A0AA40R7A1"/>
<dbReference type="Proteomes" id="UP000070119">
    <property type="component" value="Unassembled WGS sequence"/>
</dbReference>
<protein>
    <submittedName>
        <fullName evidence="1">Uncharacterized protein</fullName>
    </submittedName>
</protein>
<reference evidence="1 2" key="1">
    <citation type="submission" date="2015-11" db="EMBL/GenBank/DDBJ databases">
        <authorList>
            <person name="Sahl J."/>
            <person name="Wagner D."/>
            <person name="Keim P."/>
        </authorList>
    </citation>
    <scope>NUCLEOTIDE SEQUENCE [LARGE SCALE GENOMIC DNA]</scope>
    <source>
        <strain evidence="1 2">MSMB1157</strain>
    </source>
</reference>
<gene>
    <name evidence="1" type="ORF">WK57_19615</name>
</gene>
<organism evidence="1 2">
    <name type="scientific">Burkholderia ubonensis</name>
    <dbReference type="NCBI Taxonomy" id="101571"/>
    <lineage>
        <taxon>Bacteria</taxon>
        <taxon>Pseudomonadati</taxon>
        <taxon>Pseudomonadota</taxon>
        <taxon>Betaproteobacteria</taxon>
        <taxon>Burkholderiales</taxon>
        <taxon>Burkholderiaceae</taxon>
        <taxon>Burkholderia</taxon>
        <taxon>Burkholderia cepacia complex</taxon>
    </lineage>
</organism>
<dbReference type="EMBL" id="LNJU01000004">
    <property type="protein sequence ID" value="KWZ57695.1"/>
    <property type="molecule type" value="Genomic_DNA"/>
</dbReference>
<proteinExistence type="predicted"/>
<accession>A0AA40R7A1</accession>
<sequence>MRRSKAESRARNLPAPMPLITDTIDLWLPPRIVEALHAHGKQLRVPHEVDGSRGQFRAPRTACLLKASSDYEARLNAA</sequence>